<dbReference type="AlphaFoldDB" id="A0A2T3Z236"/>
<accession>A0A2T3Z236</accession>
<dbReference type="InterPro" id="IPR010987">
    <property type="entry name" value="Glutathione-S-Trfase_C-like"/>
</dbReference>
<dbReference type="Pfam" id="PF13417">
    <property type="entry name" value="GST_N_3"/>
    <property type="match status" value="1"/>
</dbReference>
<name>A0A2T3Z236_TRIA4</name>
<evidence type="ECO:0000313" key="2">
    <source>
        <dbReference type="EMBL" id="PTB38857.1"/>
    </source>
</evidence>
<keyword evidence="3" id="KW-1185">Reference proteome</keyword>
<gene>
    <name evidence="2" type="ORF">M441DRAFT_198268</name>
</gene>
<feature type="domain" description="GST C-terminal" evidence="1">
    <location>
        <begin position="89"/>
        <end position="248"/>
    </location>
</feature>
<dbReference type="Gene3D" id="3.40.30.110">
    <property type="match status" value="2"/>
</dbReference>
<dbReference type="InterPro" id="IPR058268">
    <property type="entry name" value="DUF7962"/>
</dbReference>
<dbReference type="InterPro" id="IPR036249">
    <property type="entry name" value="Thioredoxin-like_sf"/>
</dbReference>
<dbReference type="PROSITE" id="PS50405">
    <property type="entry name" value="GST_CTER"/>
    <property type="match status" value="1"/>
</dbReference>
<dbReference type="CDD" id="cd00299">
    <property type="entry name" value="GST_C_family"/>
    <property type="match status" value="1"/>
</dbReference>
<dbReference type="OrthoDB" id="202840at2759"/>
<sequence length="339" mass="38118">MAAKEVILYHYPHSPYARRVVWYLALRGIPYSQCVQPNMMPRPDVARLGVSYRRIPILSIGRDIYVDTRLQLPKLEELHPELPRLGATTPEQKAIERLLSAFIIDGGIFQEAAKLLPLDLPLFKDPNYFKDRGDFSGKPFSLEALKKIRPDALAEITVGFDLFETTLLADGREWILKTENPSLADIEDVWALHWVSGLKGALPADRFSPEKYPLVYAWIKRFQEAVTAAKARNGKPKSLSGEEAAKVIEKSSWNEKEKTVDVGDPLVVAEGLKKGSMVAVCPTDTGRSHKDIGKLVSLDKDEVVIEIKTPEGETVRLHTPRHGFKLRRFDEEKKGAAKL</sequence>
<dbReference type="InterPro" id="IPR036282">
    <property type="entry name" value="Glutathione-S-Trfase_C_sf"/>
</dbReference>
<dbReference type="SUPFAM" id="SSF52833">
    <property type="entry name" value="Thioredoxin-like"/>
    <property type="match status" value="1"/>
</dbReference>
<evidence type="ECO:0000313" key="3">
    <source>
        <dbReference type="Proteomes" id="UP000240493"/>
    </source>
</evidence>
<organism evidence="2 3">
    <name type="scientific">Trichoderma asperellum (strain ATCC 204424 / CBS 433.97 / NBRC 101777)</name>
    <dbReference type="NCBI Taxonomy" id="1042311"/>
    <lineage>
        <taxon>Eukaryota</taxon>
        <taxon>Fungi</taxon>
        <taxon>Dikarya</taxon>
        <taxon>Ascomycota</taxon>
        <taxon>Pezizomycotina</taxon>
        <taxon>Sordariomycetes</taxon>
        <taxon>Hypocreomycetidae</taxon>
        <taxon>Hypocreales</taxon>
        <taxon>Hypocreaceae</taxon>
        <taxon>Trichoderma</taxon>
    </lineage>
</organism>
<protein>
    <recommendedName>
        <fullName evidence="1">GST C-terminal domain-containing protein</fullName>
    </recommendedName>
</protein>
<dbReference type="STRING" id="1042311.A0A2T3Z236"/>
<dbReference type="SUPFAM" id="SSF47616">
    <property type="entry name" value="GST C-terminal domain-like"/>
    <property type="match status" value="1"/>
</dbReference>
<dbReference type="EMBL" id="KZ679265">
    <property type="protein sequence ID" value="PTB38857.1"/>
    <property type="molecule type" value="Genomic_DNA"/>
</dbReference>
<dbReference type="InterPro" id="IPR004045">
    <property type="entry name" value="Glutathione_S-Trfase_N"/>
</dbReference>
<reference evidence="2 3" key="1">
    <citation type="submission" date="2016-07" db="EMBL/GenBank/DDBJ databases">
        <title>Multiple horizontal gene transfer events from other fungi enriched the ability of initially mycotrophic Trichoderma (Ascomycota) to feed on dead plant biomass.</title>
        <authorList>
            <consortium name="DOE Joint Genome Institute"/>
            <person name="Aerts A."/>
            <person name="Atanasova L."/>
            <person name="Chenthamara K."/>
            <person name="Zhang J."/>
            <person name="Grujic M."/>
            <person name="Henrissat B."/>
            <person name="Kuo A."/>
            <person name="Salamov A."/>
            <person name="Lipzen A."/>
            <person name="Labutti K."/>
            <person name="Barry K."/>
            <person name="Miao Y."/>
            <person name="Rahimi M.J."/>
            <person name="Shen Q."/>
            <person name="Grigoriev I.V."/>
            <person name="Kubicek C.P."/>
            <person name="Druzhinina I.S."/>
        </authorList>
    </citation>
    <scope>NUCLEOTIDE SEQUENCE [LARGE SCALE GENOMIC DNA]</scope>
    <source>
        <strain evidence="2 3">CBS 433.97</strain>
    </source>
</reference>
<proteinExistence type="predicted"/>
<dbReference type="Proteomes" id="UP000240493">
    <property type="component" value="Unassembled WGS sequence"/>
</dbReference>
<dbReference type="Pfam" id="PF25907">
    <property type="entry name" value="DUF7962"/>
    <property type="match status" value="1"/>
</dbReference>
<dbReference type="CDD" id="cd00570">
    <property type="entry name" value="GST_N_family"/>
    <property type="match status" value="1"/>
</dbReference>
<evidence type="ECO:0000259" key="1">
    <source>
        <dbReference type="PROSITE" id="PS50405"/>
    </source>
</evidence>